<dbReference type="PANTHER" id="PTHR37302">
    <property type="entry name" value="SLR1116 PROTEIN"/>
    <property type="match status" value="1"/>
</dbReference>
<dbReference type="RefSeq" id="WP_006636232.1">
    <property type="nucleotide sequence ID" value="NZ_BORD01000005.1"/>
</dbReference>
<proteinExistence type="inferred from homology"/>
<gene>
    <name evidence="3" type="ORF">S101395_02379</name>
</gene>
<sequence>MKHDLAKHFDYHIWANRQVFERLKSLPEDLFKTEIKSVFPSVSAVIIHMCVTDSLWLDIITGGGYEETKALAVRRNEELKEANIEKLIAFFEDTAAKYQAFLEGLDNLDLPLAVEHPALGRRETTVAELMNHVINHGTYHRGNISAMLRQMGYSSVPTDYAYYLWK</sequence>
<reference evidence="3 4" key="1">
    <citation type="submission" date="2017-06" db="EMBL/GenBank/DDBJ databases">
        <title>Genome sequence of Bacillus sonorensis strain SRCM101395.</title>
        <authorList>
            <person name="Cho S.H."/>
        </authorList>
    </citation>
    <scope>NUCLEOTIDE SEQUENCE [LARGE SCALE GENOMIC DNA]</scope>
    <source>
        <strain evidence="3 4">SRCM101395</strain>
    </source>
</reference>
<evidence type="ECO:0000313" key="3">
    <source>
        <dbReference type="EMBL" id="ASB88887.1"/>
    </source>
</evidence>
<organism evidence="3 4">
    <name type="scientific">Bacillus sonorensis</name>
    <dbReference type="NCBI Taxonomy" id="119858"/>
    <lineage>
        <taxon>Bacteria</taxon>
        <taxon>Bacillati</taxon>
        <taxon>Bacillota</taxon>
        <taxon>Bacilli</taxon>
        <taxon>Bacillales</taxon>
        <taxon>Bacillaceae</taxon>
        <taxon>Bacillus</taxon>
    </lineage>
</organism>
<dbReference type="Gene3D" id="1.20.120.450">
    <property type="entry name" value="dinb family like domain"/>
    <property type="match status" value="1"/>
</dbReference>
<evidence type="ECO:0000313" key="4">
    <source>
        <dbReference type="Proteomes" id="UP000196877"/>
    </source>
</evidence>
<evidence type="ECO:0000256" key="1">
    <source>
        <dbReference type="ARBA" id="ARBA00008635"/>
    </source>
</evidence>
<keyword evidence="4" id="KW-1185">Reference proteome</keyword>
<name>A0ABM6LI40_9BACI</name>
<dbReference type="EMBL" id="CP021920">
    <property type="protein sequence ID" value="ASB88887.1"/>
    <property type="molecule type" value="Genomic_DNA"/>
</dbReference>
<comment type="similarity">
    <text evidence="1">Belongs to the DinB family.</text>
</comment>
<dbReference type="GeneID" id="92853675"/>
<protein>
    <submittedName>
        <fullName evidence="3">Protein DinB</fullName>
    </submittedName>
</protein>
<dbReference type="InterPro" id="IPR007837">
    <property type="entry name" value="DinB"/>
</dbReference>
<accession>A0ABM6LI40</accession>
<dbReference type="PANTHER" id="PTHR37302:SF1">
    <property type="entry name" value="PROTEIN DINB"/>
    <property type="match status" value="1"/>
</dbReference>
<dbReference type="SUPFAM" id="SSF109854">
    <property type="entry name" value="DinB/YfiT-like putative metalloenzymes"/>
    <property type="match status" value="1"/>
</dbReference>
<dbReference type="InterPro" id="IPR034660">
    <property type="entry name" value="DinB/YfiT-like"/>
</dbReference>
<keyword evidence="2" id="KW-0479">Metal-binding</keyword>
<dbReference type="Pfam" id="PF05163">
    <property type="entry name" value="DinB"/>
    <property type="match status" value="1"/>
</dbReference>
<evidence type="ECO:0000256" key="2">
    <source>
        <dbReference type="ARBA" id="ARBA00022723"/>
    </source>
</evidence>
<dbReference type="Proteomes" id="UP000196877">
    <property type="component" value="Chromosome"/>
</dbReference>